<dbReference type="AlphaFoldDB" id="A0A8S9KQX1"/>
<evidence type="ECO:0000313" key="1">
    <source>
        <dbReference type="EMBL" id="KAF2595723.1"/>
    </source>
</evidence>
<dbReference type="EMBL" id="QGKW02000717">
    <property type="protein sequence ID" value="KAF2595723.1"/>
    <property type="molecule type" value="Genomic_DNA"/>
</dbReference>
<protein>
    <submittedName>
        <fullName evidence="1">Uncharacterized protein</fullName>
    </submittedName>
</protein>
<name>A0A8S9KQX1_BRACR</name>
<organism evidence="1 2">
    <name type="scientific">Brassica cretica</name>
    <name type="common">Mustard</name>
    <dbReference type="NCBI Taxonomy" id="69181"/>
    <lineage>
        <taxon>Eukaryota</taxon>
        <taxon>Viridiplantae</taxon>
        <taxon>Streptophyta</taxon>
        <taxon>Embryophyta</taxon>
        <taxon>Tracheophyta</taxon>
        <taxon>Spermatophyta</taxon>
        <taxon>Magnoliopsida</taxon>
        <taxon>eudicotyledons</taxon>
        <taxon>Gunneridae</taxon>
        <taxon>Pentapetalae</taxon>
        <taxon>rosids</taxon>
        <taxon>malvids</taxon>
        <taxon>Brassicales</taxon>
        <taxon>Brassicaceae</taxon>
        <taxon>Brassiceae</taxon>
        <taxon>Brassica</taxon>
    </lineage>
</organism>
<evidence type="ECO:0000313" key="2">
    <source>
        <dbReference type="Proteomes" id="UP000712281"/>
    </source>
</evidence>
<sequence length="98" mass="11246">MPCLNHPEVDVYTHGNYPVRTEKTEFGGKNEWKQGITYLVSHWREVTLSIDSEWRTGVQSKSMWVTVAKKAKSKMAIEKLFELETMDMVVLGLLSLSV</sequence>
<dbReference type="Proteomes" id="UP000712281">
    <property type="component" value="Unassembled WGS sequence"/>
</dbReference>
<gene>
    <name evidence="1" type="ORF">F2Q68_00008672</name>
</gene>
<reference evidence="1" key="1">
    <citation type="submission" date="2019-12" db="EMBL/GenBank/DDBJ databases">
        <title>Genome sequencing and annotation of Brassica cretica.</title>
        <authorList>
            <person name="Studholme D.J."/>
            <person name="Sarris P.F."/>
        </authorList>
    </citation>
    <scope>NUCLEOTIDE SEQUENCE</scope>
    <source>
        <strain evidence="1">PFS-001/15</strain>
        <tissue evidence="1">Leaf</tissue>
    </source>
</reference>
<accession>A0A8S9KQX1</accession>
<comment type="caution">
    <text evidence="1">The sequence shown here is derived from an EMBL/GenBank/DDBJ whole genome shotgun (WGS) entry which is preliminary data.</text>
</comment>
<proteinExistence type="predicted"/>